<reference evidence="1 2" key="1">
    <citation type="submission" date="2016-02" db="EMBL/GenBank/DDBJ databases">
        <title>Genome sequence of Clostridium thermobutyricum DSM 4928.</title>
        <authorList>
            <person name="Poehlein A."/>
            <person name="Daniel R."/>
        </authorList>
    </citation>
    <scope>NUCLEOTIDE SEQUENCE [LARGE SCALE GENOMIC DNA]</scope>
    <source>
        <strain evidence="1 2">DSM 4928</strain>
    </source>
</reference>
<sequence length="47" mass="5424">MDYNNIPSLDSYVAKYMDENGCSLEQACEELEIDKNKVFNQSRVGDF</sequence>
<dbReference type="Proteomes" id="UP000191448">
    <property type="component" value="Unassembled WGS sequence"/>
</dbReference>
<dbReference type="RefSeq" id="WP_169840832.1">
    <property type="nucleotide sequence ID" value="NZ_LTAY01000041.1"/>
</dbReference>
<protein>
    <submittedName>
        <fullName evidence="1">Uncharacterized protein</fullName>
    </submittedName>
</protein>
<accession>A0A1V4SUW2</accession>
<dbReference type="AlphaFoldDB" id="A0A1V4SUW2"/>
<comment type="caution">
    <text evidence="1">The sequence shown here is derived from an EMBL/GenBank/DDBJ whole genome shotgun (WGS) entry which is preliminary data.</text>
</comment>
<evidence type="ECO:0000313" key="1">
    <source>
        <dbReference type="EMBL" id="OPX47639.1"/>
    </source>
</evidence>
<gene>
    <name evidence="1" type="ORF">CLTHE_17120</name>
</gene>
<name>A0A1V4SUW2_9CLOT</name>
<evidence type="ECO:0000313" key="2">
    <source>
        <dbReference type="Proteomes" id="UP000191448"/>
    </source>
</evidence>
<organism evidence="1 2">
    <name type="scientific">Clostridium thermobutyricum DSM 4928</name>
    <dbReference type="NCBI Taxonomy" id="1121339"/>
    <lineage>
        <taxon>Bacteria</taxon>
        <taxon>Bacillati</taxon>
        <taxon>Bacillota</taxon>
        <taxon>Clostridia</taxon>
        <taxon>Eubacteriales</taxon>
        <taxon>Clostridiaceae</taxon>
        <taxon>Clostridium</taxon>
    </lineage>
</organism>
<proteinExistence type="predicted"/>
<dbReference type="EMBL" id="LTAY01000041">
    <property type="protein sequence ID" value="OPX47639.1"/>
    <property type="molecule type" value="Genomic_DNA"/>
</dbReference>